<proteinExistence type="predicted"/>
<dbReference type="Proteomes" id="UP000824540">
    <property type="component" value="Unassembled WGS sequence"/>
</dbReference>
<dbReference type="AlphaFoldDB" id="A0A8T2MWY2"/>
<comment type="caution">
    <text evidence="1">The sequence shown here is derived from an EMBL/GenBank/DDBJ whole genome shotgun (WGS) entry which is preliminary data.</text>
</comment>
<reference evidence="1" key="1">
    <citation type="thesis" date="2021" institute="BYU ScholarsArchive" country="Provo, UT, USA">
        <title>Applications of and Algorithms for Genome Assembly and Genomic Analyses with an Emphasis on Marine Teleosts.</title>
        <authorList>
            <person name="Pickett B.D."/>
        </authorList>
    </citation>
    <scope>NUCLEOTIDE SEQUENCE</scope>
    <source>
        <strain evidence="1">HI-2016</strain>
    </source>
</reference>
<protein>
    <submittedName>
        <fullName evidence="1">Uncharacterized protein</fullName>
    </submittedName>
</protein>
<evidence type="ECO:0000313" key="2">
    <source>
        <dbReference type="Proteomes" id="UP000824540"/>
    </source>
</evidence>
<organism evidence="1 2">
    <name type="scientific">Albula glossodonta</name>
    <name type="common">roundjaw bonefish</name>
    <dbReference type="NCBI Taxonomy" id="121402"/>
    <lineage>
        <taxon>Eukaryota</taxon>
        <taxon>Metazoa</taxon>
        <taxon>Chordata</taxon>
        <taxon>Craniata</taxon>
        <taxon>Vertebrata</taxon>
        <taxon>Euteleostomi</taxon>
        <taxon>Actinopterygii</taxon>
        <taxon>Neopterygii</taxon>
        <taxon>Teleostei</taxon>
        <taxon>Albuliformes</taxon>
        <taxon>Albulidae</taxon>
        <taxon>Albula</taxon>
    </lineage>
</organism>
<gene>
    <name evidence="1" type="ORF">JZ751_014733</name>
</gene>
<sequence>MLIQLKAKEASHNRIIHEEYNNAAAGLCHFFLSLRSGIVCLFRTRSKPGPCPIGQWKAIMRGANKQVKDANPVRRQGGGYSAGQGPELPPIIALKVMGGFINGCQHGRLSRNTPASEFTLRFAATFSPADGNIPDKQPIAERVNVHWLAGGHCRTLDPAPARMIWNLLAPALTVYTAACR</sequence>
<keyword evidence="2" id="KW-1185">Reference proteome</keyword>
<name>A0A8T2MWY2_9TELE</name>
<dbReference type="EMBL" id="JAFBMS010000237">
    <property type="protein sequence ID" value="KAG9332635.1"/>
    <property type="molecule type" value="Genomic_DNA"/>
</dbReference>
<accession>A0A8T2MWY2</accession>
<evidence type="ECO:0000313" key="1">
    <source>
        <dbReference type="EMBL" id="KAG9332635.1"/>
    </source>
</evidence>